<evidence type="ECO:0000313" key="1">
    <source>
        <dbReference type="EMBL" id="GJS73929.1"/>
    </source>
</evidence>
<reference evidence="1" key="2">
    <citation type="submission" date="2022-01" db="EMBL/GenBank/DDBJ databases">
        <authorList>
            <person name="Yamashiro T."/>
            <person name="Shiraishi A."/>
            <person name="Satake H."/>
            <person name="Nakayama K."/>
        </authorList>
    </citation>
    <scope>NUCLEOTIDE SEQUENCE</scope>
</reference>
<name>A0ABQ4Y8B6_9ASTR</name>
<evidence type="ECO:0000313" key="2">
    <source>
        <dbReference type="Proteomes" id="UP001151760"/>
    </source>
</evidence>
<protein>
    <submittedName>
        <fullName evidence="1">Uncharacterized protein</fullName>
    </submittedName>
</protein>
<sequence>MKKTDRGITMINHTQAKAMGKLSNVLYQVGVTTIIAKFLILDIPIDRDAPIVESDDLTFNVARFDVLRMMESVSDGGMSKFVIMRNKFGVQYYGTKDWLHFHKRNHIRLLETTRRSRSSRLPNAMTHTIQHWKNYCFTVHNEYLLWEGFVNRDAKIIKFRLGRRAHSLTLLEFTRRLGLYQAVELEEDGFNVYFEGGLRNDDNFNAQDYWVLPEDVVKSLSALIYCRDLDTTTLRDLIPILMGWTYGDNVMQDAIERMEYRKSYH</sequence>
<comment type="caution">
    <text evidence="1">The sequence shown here is derived from an EMBL/GenBank/DDBJ whole genome shotgun (WGS) entry which is preliminary data.</text>
</comment>
<accession>A0ABQ4Y8B6</accession>
<dbReference type="EMBL" id="BQNB010010193">
    <property type="protein sequence ID" value="GJS73929.1"/>
    <property type="molecule type" value="Genomic_DNA"/>
</dbReference>
<reference evidence="1" key="1">
    <citation type="journal article" date="2022" name="Int. J. Mol. Sci.">
        <title>Draft Genome of Tanacetum Coccineum: Genomic Comparison of Closely Related Tanacetum-Family Plants.</title>
        <authorList>
            <person name="Yamashiro T."/>
            <person name="Shiraishi A."/>
            <person name="Nakayama K."/>
            <person name="Satake H."/>
        </authorList>
    </citation>
    <scope>NUCLEOTIDE SEQUENCE</scope>
</reference>
<dbReference type="Proteomes" id="UP001151760">
    <property type="component" value="Unassembled WGS sequence"/>
</dbReference>
<organism evidence="1 2">
    <name type="scientific">Tanacetum coccineum</name>
    <dbReference type="NCBI Taxonomy" id="301880"/>
    <lineage>
        <taxon>Eukaryota</taxon>
        <taxon>Viridiplantae</taxon>
        <taxon>Streptophyta</taxon>
        <taxon>Embryophyta</taxon>
        <taxon>Tracheophyta</taxon>
        <taxon>Spermatophyta</taxon>
        <taxon>Magnoliopsida</taxon>
        <taxon>eudicotyledons</taxon>
        <taxon>Gunneridae</taxon>
        <taxon>Pentapetalae</taxon>
        <taxon>asterids</taxon>
        <taxon>campanulids</taxon>
        <taxon>Asterales</taxon>
        <taxon>Asteraceae</taxon>
        <taxon>Asteroideae</taxon>
        <taxon>Anthemideae</taxon>
        <taxon>Anthemidinae</taxon>
        <taxon>Tanacetum</taxon>
    </lineage>
</organism>
<gene>
    <name evidence="1" type="ORF">Tco_0706770</name>
</gene>
<proteinExistence type="predicted"/>
<keyword evidence="2" id="KW-1185">Reference proteome</keyword>